<dbReference type="InterPro" id="IPR000594">
    <property type="entry name" value="ThiF_NAD_FAD-bd"/>
</dbReference>
<keyword evidence="6 12" id="KW-0436">Ligase</keyword>
<evidence type="ECO:0000256" key="4">
    <source>
        <dbReference type="ARBA" id="ARBA00011245"/>
    </source>
</evidence>
<evidence type="ECO:0000256" key="5">
    <source>
        <dbReference type="ARBA" id="ARBA00012990"/>
    </source>
</evidence>
<dbReference type="InterPro" id="IPR032420">
    <property type="entry name" value="E1_4HB"/>
</dbReference>
<dbReference type="Pfam" id="PF10585">
    <property type="entry name" value="UBA_E1_SCCH"/>
    <property type="match status" value="1"/>
</dbReference>
<dbReference type="Gene3D" id="3.40.50.12550">
    <property type="entry name" value="Ubiquitin-activating enzyme E1, inactive adenylation domain, subdomain 2"/>
    <property type="match status" value="1"/>
</dbReference>
<dbReference type="PROSITE" id="PS00536">
    <property type="entry name" value="UBIQUITIN_ACTIVAT_1"/>
    <property type="match status" value="1"/>
</dbReference>
<dbReference type="InterPro" id="IPR018075">
    <property type="entry name" value="UBQ-activ_enz_E1"/>
</dbReference>
<dbReference type="Gene3D" id="1.10.10.2660">
    <property type="entry name" value="Ubiquitin-activating enzyme E1, SCCH domain"/>
    <property type="match status" value="1"/>
</dbReference>
<dbReference type="FunFam" id="3.40.50.720:FF:000015">
    <property type="entry name" value="Ubiquitin-activating enzyme E1 1"/>
    <property type="match status" value="1"/>
</dbReference>
<dbReference type="InterPro" id="IPR018074">
    <property type="entry name" value="UBQ-activ_enz_E1_CS"/>
</dbReference>
<name>A0A9W8LKW1_9FUNG</name>
<sequence length="1025" mass="111127">MSDATAHHHEIDEGLYSRQLYVLGIDAMKKMSASNVLIVGLKGLGCEIAKNVILAGVKSVTLHDPAAVETADLASQFFLRSEDVGKPRAAVAAPRLAELNQYVPVSVLDGELTAEAVGGFKCVVVTELPLARRLEISDAARQAGACFISTEARGLFGYVFNDFGSGFVVTDTTGEEPLSGMVASIEQSAEGTVMCLDEKRHGFEDGQLVTFSEVRGMTELNGCEPRAVKSLGPYSFSIGDTSGLSAYTGGGVFTQVKAPETLSFASYREALEAPEYFYADFAKFERPPQLHVGFQALHAFSAAHGGRLPRAGCDEDAAEVIRLANEINDRWAQKTELDEALLRKLAYQATGDLAPMVAVLGGMVAQEVLKACSGKFMPMKNFMYFDALECLPVGFDPAREDFASRGSRYDGQAAVFGWAFQDRLARLRQFLVGSGAIGCEMLKNWAMMGIATGEGGVVHVTDMDTIEKSNLNRQFLFRPHDVGRLKSETAAAAVAAMNPDIAGKIVTHQDRVGPETEAIYNDAFFEGLDGVTNALDNVEARRYMDERCLFYRRPLLESGTLGTKGNTQVVIPHLTETYSASRDPEEKQFPSCTLKSFPNVIAHTIQWSRDLFAELFVQPAENVNTYLASSGDARALFSAQGNLSVQLEALTTVRDFLVTQRPLAFKDCVVWARRVFEDRFNNAIQQLLFNFPKDSVTTSGQPFWSPPKRAPDAIAFDPANDLHVDFIVATANLHAFNYGLTGSRDRALIRDLAAAAPVVPFAPKTGVKIHANEAEAEAEAEDEGSGDADQDALDELAAALPQPAAFAGVRLAPADFEKDDDSNFHIDFITAASNMRAANYGIAPADRLRTKQIAGKIIPAIATTTSLVTGLVCLELYKLVGSGTGENARKIEDYKNGFVNLALPFFGFSEPIAPAATECCGKKYTDWDSIDYDTDVTLQALVDDIKARFGLSVTMISSGVSMLYMQFAAKAKAKARLQMKTSEAIADVTGKPIAPHVRWAVLVLGCEDDDGEDVDIPSVRVRVRD</sequence>
<dbReference type="GO" id="GO:0005737">
    <property type="term" value="C:cytoplasm"/>
    <property type="evidence" value="ECO:0007669"/>
    <property type="project" value="TreeGrafter"/>
</dbReference>
<dbReference type="SMART" id="SM00985">
    <property type="entry name" value="UBA_e1_C"/>
    <property type="match status" value="1"/>
</dbReference>
<evidence type="ECO:0000256" key="6">
    <source>
        <dbReference type="ARBA" id="ARBA00022598"/>
    </source>
</evidence>
<dbReference type="GO" id="GO:0005524">
    <property type="term" value="F:ATP binding"/>
    <property type="evidence" value="ECO:0007669"/>
    <property type="project" value="UniProtKB-KW"/>
</dbReference>
<reference evidence="12" key="1">
    <citation type="submission" date="2022-07" db="EMBL/GenBank/DDBJ databases">
        <title>Phylogenomic reconstructions and comparative analyses of Kickxellomycotina fungi.</title>
        <authorList>
            <person name="Reynolds N.K."/>
            <person name="Stajich J.E."/>
            <person name="Barry K."/>
            <person name="Grigoriev I.V."/>
            <person name="Crous P."/>
            <person name="Smith M.E."/>
        </authorList>
    </citation>
    <scope>NUCLEOTIDE SEQUENCE</scope>
    <source>
        <strain evidence="12">NBRC 105414</strain>
    </source>
</reference>
<evidence type="ECO:0000256" key="1">
    <source>
        <dbReference type="ARBA" id="ARBA00000488"/>
    </source>
</evidence>
<keyword evidence="7" id="KW-0547">Nucleotide-binding</keyword>
<comment type="pathway">
    <text evidence="2">Protein modification; protein ubiquitination.</text>
</comment>
<proteinExistence type="inferred from homology"/>
<feature type="domain" description="Ubiquitin-activating enzyme E1 C-terminal" evidence="11">
    <location>
        <begin position="894"/>
        <end position="1019"/>
    </location>
</feature>
<dbReference type="CDD" id="cd01490">
    <property type="entry name" value="Ube1_repeat2"/>
    <property type="match status" value="1"/>
</dbReference>
<evidence type="ECO:0000256" key="8">
    <source>
        <dbReference type="ARBA" id="ARBA00022786"/>
    </source>
</evidence>
<dbReference type="FunFam" id="3.50.50.80:FF:000001">
    <property type="entry name" value="ubiquitin-like modifier-activating enzyme 1"/>
    <property type="match status" value="1"/>
</dbReference>
<evidence type="ECO:0000256" key="9">
    <source>
        <dbReference type="ARBA" id="ARBA00022840"/>
    </source>
</evidence>
<evidence type="ECO:0000259" key="11">
    <source>
        <dbReference type="SMART" id="SM00985"/>
    </source>
</evidence>
<dbReference type="Gene3D" id="3.10.290.60">
    <property type="entry name" value="Ubiquitin-activating enzyme E1, UFD domain"/>
    <property type="match status" value="1"/>
</dbReference>
<dbReference type="FunFam" id="3.10.290.60:FF:000001">
    <property type="entry name" value="Ubiquitin-activating enzyme E1 2"/>
    <property type="match status" value="1"/>
</dbReference>
<dbReference type="InterPro" id="IPR042063">
    <property type="entry name" value="Ubi_acti_E1_SCCH"/>
</dbReference>
<dbReference type="PANTHER" id="PTHR10953">
    <property type="entry name" value="UBIQUITIN-ACTIVATING ENZYME E1"/>
    <property type="match status" value="1"/>
</dbReference>
<dbReference type="InterPro" id="IPR035985">
    <property type="entry name" value="Ubiquitin-activating_enz"/>
</dbReference>
<dbReference type="GO" id="GO:0005634">
    <property type="term" value="C:nucleus"/>
    <property type="evidence" value="ECO:0007669"/>
    <property type="project" value="TreeGrafter"/>
</dbReference>
<dbReference type="EMBL" id="JANBUL010000054">
    <property type="protein sequence ID" value="KAJ2783125.1"/>
    <property type="molecule type" value="Genomic_DNA"/>
</dbReference>
<dbReference type="InterPro" id="IPR000011">
    <property type="entry name" value="UBQ/SUMO-activ_enz_E1-like"/>
</dbReference>
<comment type="similarity">
    <text evidence="3">Belongs to the ubiquitin-activating E1 family.</text>
</comment>
<dbReference type="Pfam" id="PF00899">
    <property type="entry name" value="ThiF"/>
    <property type="match status" value="1"/>
</dbReference>
<dbReference type="FunFam" id="1.10.10.2660:FF:000001">
    <property type="entry name" value="Ubiquitin-activating enzyme E1 1"/>
    <property type="match status" value="1"/>
</dbReference>
<dbReference type="AlphaFoldDB" id="A0A9W8LKW1"/>
<gene>
    <name evidence="12" type="primary">UBA1</name>
    <name evidence="12" type="ORF">H4R18_001873</name>
</gene>
<protein>
    <recommendedName>
        <fullName evidence="10">Ubiquitin-activating enzyme E1 1</fullName>
        <ecNumber evidence="5">6.2.1.45</ecNumber>
    </recommendedName>
</protein>
<comment type="subunit">
    <text evidence="4">Monomer.</text>
</comment>
<dbReference type="Gene3D" id="2.40.30.180">
    <property type="entry name" value="Ubiquitin-activating enzyme E1, FCCH domain"/>
    <property type="match status" value="1"/>
</dbReference>
<dbReference type="InterPro" id="IPR042449">
    <property type="entry name" value="Ub-E1_IAD_1"/>
</dbReference>
<dbReference type="Proteomes" id="UP001140217">
    <property type="component" value="Unassembled WGS sequence"/>
</dbReference>
<dbReference type="Pfam" id="PF16191">
    <property type="entry name" value="E1_4HB"/>
    <property type="match status" value="1"/>
</dbReference>
<keyword evidence="13" id="KW-1185">Reference proteome</keyword>
<dbReference type="EC" id="6.2.1.45" evidence="5"/>
<dbReference type="Pfam" id="PF16190">
    <property type="entry name" value="E1_FCCH"/>
    <property type="match status" value="1"/>
</dbReference>
<dbReference type="InterPro" id="IPR032418">
    <property type="entry name" value="E1_FCCH"/>
</dbReference>
<dbReference type="OrthoDB" id="10252231at2759"/>
<keyword evidence="9" id="KW-0067">ATP-binding</keyword>
<evidence type="ECO:0000256" key="10">
    <source>
        <dbReference type="ARBA" id="ARBA00073786"/>
    </source>
</evidence>
<evidence type="ECO:0000256" key="3">
    <source>
        <dbReference type="ARBA" id="ARBA00005673"/>
    </source>
</evidence>
<dbReference type="Gene3D" id="3.50.50.80">
    <property type="entry name" value="Ubiquitin-activating enzyme E1, inactive adenylation domain, subdomain 1"/>
    <property type="match status" value="1"/>
</dbReference>
<dbReference type="InterPro" id="IPR018965">
    <property type="entry name" value="Ub-activating_enz_E1_C"/>
</dbReference>
<dbReference type="PRINTS" id="PR01849">
    <property type="entry name" value="UBIQUITINACT"/>
</dbReference>
<comment type="caution">
    <text evidence="12">The sequence shown here is derived from an EMBL/GenBank/DDBJ whole genome shotgun (WGS) entry which is preliminary data.</text>
</comment>
<evidence type="ECO:0000256" key="2">
    <source>
        <dbReference type="ARBA" id="ARBA00004906"/>
    </source>
</evidence>
<organism evidence="12 13">
    <name type="scientific">Coemansia javaensis</name>
    <dbReference type="NCBI Taxonomy" id="2761396"/>
    <lineage>
        <taxon>Eukaryota</taxon>
        <taxon>Fungi</taxon>
        <taxon>Fungi incertae sedis</taxon>
        <taxon>Zoopagomycota</taxon>
        <taxon>Kickxellomycotina</taxon>
        <taxon>Kickxellomycetes</taxon>
        <taxon>Kickxellales</taxon>
        <taxon>Kickxellaceae</taxon>
        <taxon>Coemansia</taxon>
    </lineage>
</organism>
<dbReference type="InterPro" id="IPR042302">
    <property type="entry name" value="E1_FCCH_sf"/>
</dbReference>
<dbReference type="SUPFAM" id="SSF69572">
    <property type="entry name" value="Activating enzymes of the ubiquitin-like proteins"/>
    <property type="match status" value="2"/>
</dbReference>
<dbReference type="InterPro" id="IPR019572">
    <property type="entry name" value="UBA_E1_SCCH"/>
</dbReference>
<dbReference type="GO" id="GO:0006974">
    <property type="term" value="P:DNA damage response"/>
    <property type="evidence" value="ECO:0007669"/>
    <property type="project" value="TreeGrafter"/>
</dbReference>
<dbReference type="GO" id="GO:0006511">
    <property type="term" value="P:ubiquitin-dependent protein catabolic process"/>
    <property type="evidence" value="ECO:0007669"/>
    <property type="project" value="TreeGrafter"/>
</dbReference>
<keyword evidence="8" id="KW-0833">Ubl conjugation pathway</keyword>
<dbReference type="NCBIfam" id="TIGR01408">
    <property type="entry name" value="Ube1"/>
    <property type="match status" value="1"/>
</dbReference>
<dbReference type="Gene3D" id="3.40.50.720">
    <property type="entry name" value="NAD(P)-binding Rossmann-like Domain"/>
    <property type="match status" value="1"/>
</dbReference>
<dbReference type="CDD" id="cd01491">
    <property type="entry name" value="Ube1_repeat1"/>
    <property type="match status" value="1"/>
</dbReference>
<evidence type="ECO:0000313" key="13">
    <source>
        <dbReference type="Proteomes" id="UP001140217"/>
    </source>
</evidence>
<comment type="catalytic activity">
    <reaction evidence="1">
        <text>ATP + ubiquitin + [E1 ubiquitin-activating enzyme]-L-cysteine = AMP + diphosphate + S-ubiquitinyl-[E1 ubiquitin-activating enzyme]-L-cysteine.</text>
        <dbReference type="EC" id="6.2.1.45"/>
    </reaction>
</comment>
<dbReference type="Pfam" id="PF09358">
    <property type="entry name" value="E1_UFD"/>
    <property type="match status" value="1"/>
</dbReference>
<dbReference type="InterPro" id="IPR045886">
    <property type="entry name" value="ThiF/MoeB/HesA"/>
</dbReference>
<dbReference type="FunFam" id="2.40.30.180:FF:000001">
    <property type="entry name" value="ubiquitin-like modifier-activating enzyme 1"/>
    <property type="match status" value="1"/>
</dbReference>
<evidence type="ECO:0000313" key="12">
    <source>
        <dbReference type="EMBL" id="KAJ2783125.1"/>
    </source>
</evidence>
<dbReference type="GO" id="GO:0004839">
    <property type="term" value="F:ubiquitin activating enzyme activity"/>
    <property type="evidence" value="ECO:0007669"/>
    <property type="project" value="UniProtKB-EC"/>
</dbReference>
<accession>A0A9W8LKW1</accession>
<evidence type="ECO:0000256" key="7">
    <source>
        <dbReference type="ARBA" id="ARBA00022741"/>
    </source>
</evidence>
<dbReference type="FunFam" id="3.40.50.12550:FF:000001">
    <property type="entry name" value="Ubiquitin-activating enzyme E1 1"/>
    <property type="match status" value="1"/>
</dbReference>
<dbReference type="PANTHER" id="PTHR10953:SF4">
    <property type="entry name" value="UBIQUITIN-ACTIVATING ENZYME E1 C-TERMINAL DOMAIN-CONTAINING PROTEIN"/>
    <property type="match status" value="1"/>
</dbReference>
<dbReference type="InterPro" id="IPR038252">
    <property type="entry name" value="UBA_E1_C_sf"/>
</dbReference>